<proteinExistence type="predicted"/>
<dbReference type="HOGENOM" id="CLU_2960444_0_0_1"/>
<keyword evidence="1" id="KW-0812">Transmembrane</keyword>
<name>G2XRL7_BOTF4</name>
<evidence type="ECO:0000313" key="3">
    <source>
        <dbReference type="Proteomes" id="UP000008177"/>
    </source>
</evidence>
<dbReference type="AlphaFoldDB" id="G2XRL7"/>
<accession>G2XRL7</accession>
<feature type="transmembrane region" description="Helical" evidence="1">
    <location>
        <begin position="34"/>
        <end position="55"/>
    </location>
</feature>
<dbReference type="EMBL" id="FQ790257">
    <property type="protein sequence ID" value="CCD33679.1"/>
    <property type="molecule type" value="Genomic_DNA"/>
</dbReference>
<dbReference type="Proteomes" id="UP000008177">
    <property type="component" value="Unplaced contigs"/>
</dbReference>
<evidence type="ECO:0000256" key="1">
    <source>
        <dbReference type="SAM" id="Phobius"/>
    </source>
</evidence>
<organism evidence="2 3">
    <name type="scientific">Botryotinia fuckeliana (strain T4)</name>
    <name type="common">Noble rot fungus</name>
    <name type="synonym">Botrytis cinerea</name>
    <dbReference type="NCBI Taxonomy" id="999810"/>
    <lineage>
        <taxon>Eukaryota</taxon>
        <taxon>Fungi</taxon>
        <taxon>Dikarya</taxon>
        <taxon>Ascomycota</taxon>
        <taxon>Pezizomycotina</taxon>
        <taxon>Leotiomycetes</taxon>
        <taxon>Helotiales</taxon>
        <taxon>Sclerotiniaceae</taxon>
        <taxon>Botrytis</taxon>
    </lineage>
</organism>
<reference evidence="3" key="1">
    <citation type="journal article" date="2011" name="PLoS Genet.">
        <title>Genomic analysis of the necrotrophic fungal pathogens Sclerotinia sclerotiorum and Botrytis cinerea.</title>
        <authorList>
            <person name="Amselem J."/>
            <person name="Cuomo C.A."/>
            <person name="van Kan J.A."/>
            <person name="Viaud M."/>
            <person name="Benito E.P."/>
            <person name="Couloux A."/>
            <person name="Coutinho P.M."/>
            <person name="de Vries R.P."/>
            <person name="Dyer P.S."/>
            <person name="Fillinger S."/>
            <person name="Fournier E."/>
            <person name="Gout L."/>
            <person name="Hahn M."/>
            <person name="Kohn L."/>
            <person name="Lapalu N."/>
            <person name="Plummer K.M."/>
            <person name="Pradier J.M."/>
            <person name="Quevillon E."/>
            <person name="Sharon A."/>
            <person name="Simon A."/>
            <person name="ten Have A."/>
            <person name="Tudzynski B."/>
            <person name="Tudzynski P."/>
            <person name="Wincker P."/>
            <person name="Andrew M."/>
            <person name="Anthouard V."/>
            <person name="Beever R.E."/>
            <person name="Beffa R."/>
            <person name="Benoit I."/>
            <person name="Bouzid O."/>
            <person name="Brault B."/>
            <person name="Chen Z."/>
            <person name="Choquer M."/>
            <person name="Collemare J."/>
            <person name="Cotton P."/>
            <person name="Danchin E.G."/>
            <person name="Da Silva C."/>
            <person name="Gautier A."/>
            <person name="Giraud C."/>
            <person name="Giraud T."/>
            <person name="Gonzalez C."/>
            <person name="Grossetete S."/>
            <person name="Guldener U."/>
            <person name="Henrissat B."/>
            <person name="Howlett B.J."/>
            <person name="Kodira C."/>
            <person name="Kretschmer M."/>
            <person name="Lappartient A."/>
            <person name="Leroch M."/>
            <person name="Levis C."/>
            <person name="Mauceli E."/>
            <person name="Neuveglise C."/>
            <person name="Oeser B."/>
            <person name="Pearson M."/>
            <person name="Poulain J."/>
            <person name="Poussereau N."/>
            <person name="Quesneville H."/>
            <person name="Rascle C."/>
            <person name="Schumacher J."/>
            <person name="Segurens B."/>
            <person name="Sexton A."/>
            <person name="Silva E."/>
            <person name="Sirven C."/>
            <person name="Soanes D.M."/>
            <person name="Talbot N.J."/>
            <person name="Templeton M."/>
            <person name="Yandava C."/>
            <person name="Yarden O."/>
            <person name="Zeng Q."/>
            <person name="Rollins J.A."/>
            <person name="Lebrun M.H."/>
            <person name="Dickman M."/>
        </authorList>
    </citation>
    <scope>NUCLEOTIDE SEQUENCE [LARGE SCALE GENOMIC DNA]</scope>
    <source>
        <strain evidence="3">T4</strain>
    </source>
</reference>
<keyword evidence="1" id="KW-0472">Membrane</keyword>
<keyword evidence="1" id="KW-1133">Transmembrane helix</keyword>
<sequence>MNPPTNSLTNPIIHYRSRHIFFSTSRRRKEELELNLIITFILALALALALSYAILARYR</sequence>
<dbReference type="InParanoid" id="G2XRL7"/>
<protein>
    <submittedName>
        <fullName evidence="2">Uncharacterized protein</fullName>
    </submittedName>
</protein>
<evidence type="ECO:0000313" key="2">
    <source>
        <dbReference type="EMBL" id="CCD33679.1"/>
    </source>
</evidence>
<gene>
    <name evidence="2" type="ORF">BofuT4_uP066380.1</name>
</gene>